<feature type="transmembrane region" description="Helical" evidence="7">
    <location>
        <begin position="528"/>
        <end position="548"/>
    </location>
</feature>
<evidence type="ECO:0000256" key="6">
    <source>
        <dbReference type="ARBA" id="ARBA00023136"/>
    </source>
</evidence>
<feature type="region of interest" description="Disordered" evidence="8">
    <location>
        <begin position="293"/>
        <end position="344"/>
    </location>
</feature>
<protein>
    <recommendedName>
        <fullName evidence="7">Phosphate transporter</fullName>
    </recommendedName>
</protein>
<feature type="transmembrane region" description="Helical" evidence="7">
    <location>
        <begin position="89"/>
        <end position="107"/>
    </location>
</feature>
<feature type="transmembrane region" description="Helical" evidence="7">
    <location>
        <begin position="146"/>
        <end position="170"/>
    </location>
</feature>
<dbReference type="EMBL" id="AMKT01000034">
    <property type="protein sequence ID" value="OXG23930.1"/>
    <property type="molecule type" value="Genomic_DNA"/>
</dbReference>
<comment type="subcellular location">
    <subcellularLocation>
        <location evidence="1 7">Membrane</location>
        <topology evidence="1 7">Multi-pass membrane protein</topology>
    </subcellularLocation>
</comment>
<feature type="transmembrane region" description="Helical" evidence="7">
    <location>
        <begin position="221"/>
        <end position="242"/>
    </location>
</feature>
<feature type="transmembrane region" description="Helical" evidence="7">
    <location>
        <begin position="560"/>
        <end position="586"/>
    </location>
</feature>
<feature type="transmembrane region" description="Helical" evidence="7">
    <location>
        <begin position="48"/>
        <end position="69"/>
    </location>
</feature>
<comment type="caution">
    <text evidence="9">The sequence shown here is derived from an EMBL/GenBank/DDBJ whole genome shotgun (WGS) entry which is preliminary data.</text>
</comment>
<comment type="similarity">
    <text evidence="7">Belongs to the inorganic phosphate transporter (PiT) (TC 2.A.20) family.</text>
</comment>
<keyword evidence="3 7" id="KW-0592">Phosphate transport</keyword>
<proteinExistence type="inferred from homology"/>
<dbReference type="OrthoDB" id="260807at2759"/>
<evidence type="ECO:0000256" key="7">
    <source>
        <dbReference type="RuleBase" id="RU363058"/>
    </source>
</evidence>
<feature type="transmembrane region" description="Helical" evidence="7">
    <location>
        <begin position="474"/>
        <end position="493"/>
    </location>
</feature>
<dbReference type="GO" id="GO:0016020">
    <property type="term" value="C:membrane"/>
    <property type="evidence" value="ECO:0007669"/>
    <property type="project" value="UniProtKB-SubCell"/>
</dbReference>
<keyword evidence="5 7" id="KW-1133">Transmembrane helix</keyword>
<evidence type="ECO:0000256" key="4">
    <source>
        <dbReference type="ARBA" id="ARBA00022692"/>
    </source>
</evidence>
<dbReference type="InterPro" id="IPR001204">
    <property type="entry name" value="Phos_transporter"/>
</dbReference>
<evidence type="ECO:0000313" key="10">
    <source>
        <dbReference type="Proteomes" id="UP000199727"/>
    </source>
</evidence>
<evidence type="ECO:0000256" key="8">
    <source>
        <dbReference type="SAM" id="MobiDB-lite"/>
    </source>
</evidence>
<feature type="transmembrane region" description="Helical" evidence="7">
    <location>
        <begin position="6"/>
        <end position="27"/>
    </location>
</feature>
<reference evidence="9 10" key="1">
    <citation type="submission" date="2017-06" db="EMBL/GenBank/DDBJ databases">
        <title>Global population genomics of the pathogenic fungus Cryptococcus neoformans var. grubii.</title>
        <authorList>
            <person name="Cuomo C."/>
            <person name="Litvintseva A."/>
            <person name="Chen Y."/>
            <person name="Young S."/>
            <person name="Zeng Q."/>
            <person name="Chapman S."/>
            <person name="Gujja S."/>
            <person name="Saif S."/>
            <person name="Birren B."/>
        </authorList>
    </citation>
    <scope>NUCLEOTIDE SEQUENCE [LARGE SCALE GENOMIC DNA]</scope>
    <source>
        <strain evidence="9 10">Tu259-1</strain>
    </source>
</reference>
<gene>
    <name evidence="9" type="ORF">C361_02473</name>
</gene>
<evidence type="ECO:0000256" key="1">
    <source>
        <dbReference type="ARBA" id="ARBA00004141"/>
    </source>
</evidence>
<dbReference type="GO" id="GO:0035435">
    <property type="term" value="P:phosphate ion transmembrane transport"/>
    <property type="evidence" value="ECO:0007669"/>
    <property type="project" value="TreeGrafter"/>
</dbReference>
<keyword evidence="2 7" id="KW-0813">Transport</keyword>
<evidence type="ECO:0000256" key="5">
    <source>
        <dbReference type="ARBA" id="ARBA00022989"/>
    </source>
</evidence>
<dbReference type="PANTHER" id="PTHR11101">
    <property type="entry name" value="PHOSPHATE TRANSPORTER"/>
    <property type="match status" value="1"/>
</dbReference>
<dbReference type="PANTHER" id="PTHR11101:SF80">
    <property type="entry name" value="PHOSPHATE TRANSPORTER"/>
    <property type="match status" value="1"/>
</dbReference>
<evidence type="ECO:0000313" key="9">
    <source>
        <dbReference type="EMBL" id="OXG23930.1"/>
    </source>
</evidence>
<keyword evidence="6 7" id="KW-0472">Membrane</keyword>
<accession>A0A854QG83</accession>
<sequence>MPALHQWDYLFAFGVLFAALDAYNIGANDVANSFATSISSRSLTLRQAAMLAAICEFLGGVLAGAQVAGTIKNGIISMSTFRNNPGVELLAFVCALAASATWLMIATRKAWPVSTTYSIVSALAGVGVALDGPGAVQWGWNNGKGIATIFAGFVIAPAISAGFGATVYLITKYAVLKRKDPLKAGLYVSPIYFFTVAAILTMSIVYKGAPQLKLNKLPQTTIALAIVLTGVVIAFLSVIFWLPFVYSKVIKKDYTLRWYHFFYGPLLWRRAAPPPPPEGARHVPDYRVYDRDDEHKEPATQTPAKPVSEGSTVGEGAPLETNLTATSQEKDKDIESAPLPSLSKGKSYASALEDLEKDDHKIEGAIILPRNLWILFRYKLPKMLLHGTSVDIHAMQSHKGKGKESDRMMKMYERAAQYDNETEHLYSFLQVLTACTNSFAHGSNDLANAVGPFAAIYYVWSTGTVTPSETETPVWIFVAGGLILVLGLATYGYNIMSVLGNRLTMHSPSRGFSMELGSSITVLLASQYGIPVSTTMCITGSTAGVGIVSGGIKSINWRAFGWIFLGWVLTVPIAGTAAGCLTGIIINAPRF</sequence>
<evidence type="ECO:0000256" key="2">
    <source>
        <dbReference type="ARBA" id="ARBA00022448"/>
    </source>
</evidence>
<dbReference type="AlphaFoldDB" id="A0A854QG83"/>
<feature type="transmembrane region" description="Helical" evidence="7">
    <location>
        <begin position="119"/>
        <end position="140"/>
    </location>
</feature>
<name>A0A854QG83_CRYNE</name>
<comment type="function">
    <text evidence="7">Sodium-phosphate symporter.</text>
</comment>
<dbReference type="GO" id="GO:0005315">
    <property type="term" value="F:phosphate transmembrane transporter activity"/>
    <property type="evidence" value="ECO:0007669"/>
    <property type="project" value="InterPro"/>
</dbReference>
<evidence type="ECO:0000256" key="3">
    <source>
        <dbReference type="ARBA" id="ARBA00022592"/>
    </source>
</evidence>
<feature type="transmembrane region" description="Helical" evidence="7">
    <location>
        <begin position="191"/>
        <end position="209"/>
    </location>
</feature>
<dbReference type="Pfam" id="PF01384">
    <property type="entry name" value="PHO4"/>
    <property type="match status" value="1"/>
</dbReference>
<keyword evidence="4 7" id="KW-0812">Transmembrane</keyword>
<dbReference type="Proteomes" id="UP000199727">
    <property type="component" value="Unassembled WGS sequence"/>
</dbReference>
<organism evidence="9 10">
    <name type="scientific">Cryptococcus neoformans Tu259-1</name>
    <dbReference type="NCBI Taxonomy" id="1230072"/>
    <lineage>
        <taxon>Eukaryota</taxon>
        <taxon>Fungi</taxon>
        <taxon>Dikarya</taxon>
        <taxon>Basidiomycota</taxon>
        <taxon>Agaricomycotina</taxon>
        <taxon>Tremellomycetes</taxon>
        <taxon>Tremellales</taxon>
        <taxon>Cryptococcaceae</taxon>
        <taxon>Cryptococcus</taxon>
        <taxon>Cryptococcus neoformans species complex</taxon>
    </lineage>
</organism>